<dbReference type="GO" id="GO:0005886">
    <property type="term" value="C:plasma membrane"/>
    <property type="evidence" value="ECO:0007669"/>
    <property type="project" value="UniProtKB-SubCell"/>
</dbReference>
<feature type="transmembrane region" description="Helical" evidence="10">
    <location>
        <begin position="12"/>
        <end position="30"/>
    </location>
</feature>
<keyword evidence="5 10" id="KW-0145">Chemotaxis</keyword>
<evidence type="ECO:0000256" key="8">
    <source>
        <dbReference type="ARBA" id="ARBA00022989"/>
    </source>
</evidence>
<keyword evidence="11" id="KW-0966">Cell projection</keyword>
<name>A0A8A7KBM9_9FIRM</name>
<accession>A0A8A7KBM9</accession>
<keyword evidence="7 10" id="KW-0283">Flagellar rotation</keyword>
<dbReference type="RefSeq" id="WP_230868635.1">
    <property type="nucleotide sequence ID" value="NZ_CP046640.1"/>
</dbReference>
<dbReference type="PANTHER" id="PTHR35091">
    <property type="entry name" value="FLAGELLAR PROTEIN FLIL"/>
    <property type="match status" value="1"/>
</dbReference>
<proteinExistence type="inferred from homology"/>
<dbReference type="KEGG" id="ifn:GM661_02730"/>
<keyword evidence="8 10" id="KW-1133">Transmembrane helix</keyword>
<sequence>MANEGLSFKSILGIALLMVVIAIGTSYGFMKFITTNDNSQTLNENAIGPTYSLGDFVVNLSGTRGYQYIRASIVVEVSTDNVITELEKRSPQVRDSIIGILRDQQVADIEEPGARVIKNRLITKLNDILRTGDITQVWFTQLVVQ</sequence>
<reference evidence="11" key="1">
    <citation type="submission" date="2019-12" db="EMBL/GenBank/DDBJ databases">
        <authorList>
            <person name="zhang j."/>
            <person name="sun C.M."/>
        </authorList>
    </citation>
    <scope>NUCLEOTIDE SEQUENCE</scope>
    <source>
        <strain evidence="11">NS-1</strain>
    </source>
</reference>
<comment type="function">
    <text evidence="1 10">Controls the rotational direction of flagella during chemotaxis.</text>
</comment>
<comment type="subcellular location">
    <subcellularLocation>
        <location evidence="2">Cell membrane</location>
        <topology evidence="2">Single-pass membrane protein</topology>
    </subcellularLocation>
</comment>
<evidence type="ECO:0000256" key="3">
    <source>
        <dbReference type="ARBA" id="ARBA00008281"/>
    </source>
</evidence>
<organism evidence="11 12">
    <name type="scientific">Iocasia fonsfrigidae</name>
    <dbReference type="NCBI Taxonomy" id="2682810"/>
    <lineage>
        <taxon>Bacteria</taxon>
        <taxon>Bacillati</taxon>
        <taxon>Bacillota</taxon>
        <taxon>Clostridia</taxon>
        <taxon>Halanaerobiales</taxon>
        <taxon>Halanaerobiaceae</taxon>
        <taxon>Iocasia</taxon>
    </lineage>
</organism>
<dbReference type="PANTHER" id="PTHR35091:SF2">
    <property type="entry name" value="FLAGELLAR PROTEIN FLIL"/>
    <property type="match status" value="1"/>
</dbReference>
<keyword evidence="12" id="KW-1185">Reference proteome</keyword>
<dbReference type="AlphaFoldDB" id="A0A8A7KBM9"/>
<evidence type="ECO:0000313" key="11">
    <source>
        <dbReference type="EMBL" id="QTL96968.1"/>
    </source>
</evidence>
<keyword evidence="11" id="KW-0282">Flagellum</keyword>
<evidence type="ECO:0000313" key="12">
    <source>
        <dbReference type="Proteomes" id="UP000665020"/>
    </source>
</evidence>
<dbReference type="InterPro" id="IPR005503">
    <property type="entry name" value="FliL"/>
</dbReference>
<evidence type="ECO:0000256" key="7">
    <source>
        <dbReference type="ARBA" id="ARBA00022779"/>
    </source>
</evidence>
<dbReference type="GO" id="GO:0009425">
    <property type="term" value="C:bacterial-type flagellum basal body"/>
    <property type="evidence" value="ECO:0007669"/>
    <property type="project" value="InterPro"/>
</dbReference>
<evidence type="ECO:0000256" key="6">
    <source>
        <dbReference type="ARBA" id="ARBA00022692"/>
    </source>
</evidence>
<evidence type="ECO:0000256" key="9">
    <source>
        <dbReference type="ARBA" id="ARBA00023136"/>
    </source>
</evidence>
<comment type="similarity">
    <text evidence="3 10">Belongs to the FliL family.</text>
</comment>
<evidence type="ECO:0000256" key="5">
    <source>
        <dbReference type="ARBA" id="ARBA00022500"/>
    </source>
</evidence>
<evidence type="ECO:0000256" key="4">
    <source>
        <dbReference type="ARBA" id="ARBA00022475"/>
    </source>
</evidence>
<evidence type="ECO:0000256" key="1">
    <source>
        <dbReference type="ARBA" id="ARBA00002254"/>
    </source>
</evidence>
<dbReference type="Proteomes" id="UP000665020">
    <property type="component" value="Chromosome"/>
</dbReference>
<protein>
    <recommendedName>
        <fullName evidence="10">Flagellar protein FliL</fullName>
    </recommendedName>
</protein>
<dbReference type="Pfam" id="PF03748">
    <property type="entry name" value="FliL"/>
    <property type="match status" value="1"/>
</dbReference>
<dbReference type="GO" id="GO:0071978">
    <property type="term" value="P:bacterial-type flagellum-dependent swarming motility"/>
    <property type="evidence" value="ECO:0007669"/>
    <property type="project" value="TreeGrafter"/>
</dbReference>
<evidence type="ECO:0000256" key="2">
    <source>
        <dbReference type="ARBA" id="ARBA00004162"/>
    </source>
</evidence>
<evidence type="ECO:0000256" key="10">
    <source>
        <dbReference type="RuleBase" id="RU364125"/>
    </source>
</evidence>
<dbReference type="GO" id="GO:0006935">
    <property type="term" value="P:chemotaxis"/>
    <property type="evidence" value="ECO:0007669"/>
    <property type="project" value="UniProtKB-KW"/>
</dbReference>
<keyword evidence="6 10" id="KW-0812">Transmembrane</keyword>
<keyword evidence="9 10" id="KW-0472">Membrane</keyword>
<dbReference type="EMBL" id="CP046640">
    <property type="protein sequence ID" value="QTL96968.1"/>
    <property type="molecule type" value="Genomic_DNA"/>
</dbReference>
<gene>
    <name evidence="11" type="ORF">GM661_02730</name>
</gene>
<keyword evidence="11" id="KW-0969">Cilium</keyword>
<keyword evidence="4 10" id="KW-1003">Cell membrane</keyword>